<dbReference type="InterPro" id="IPR018247">
    <property type="entry name" value="EF_Hand_1_Ca_BS"/>
</dbReference>
<evidence type="ECO:0000256" key="6">
    <source>
        <dbReference type="ARBA" id="ARBA00022989"/>
    </source>
</evidence>
<dbReference type="VEuPathDB" id="AmoebaDB:NAEGRDRAFT_80889"/>
<keyword evidence="6" id="KW-1133">Transmembrane helix</keyword>
<dbReference type="SMART" id="SM00054">
    <property type="entry name" value="EFh"/>
    <property type="match status" value="3"/>
</dbReference>
<keyword evidence="7 8" id="KW-0472">Membrane</keyword>
<evidence type="ECO:0000256" key="9">
    <source>
        <dbReference type="RuleBase" id="RU000488"/>
    </source>
</evidence>
<dbReference type="EMBL" id="GG738889">
    <property type="protein sequence ID" value="EFC40904.1"/>
    <property type="molecule type" value="Genomic_DNA"/>
</dbReference>
<feature type="domain" description="EF-hand" evidence="10">
    <location>
        <begin position="215"/>
        <end position="250"/>
    </location>
</feature>
<dbReference type="OMA" id="MFHSLDH"/>
<dbReference type="InParanoid" id="D2VQN9"/>
<dbReference type="Gene3D" id="1.10.238.10">
    <property type="entry name" value="EF-hand"/>
    <property type="match status" value="2"/>
</dbReference>
<dbReference type="Pfam" id="PF13833">
    <property type="entry name" value="EF-hand_8"/>
    <property type="match status" value="1"/>
</dbReference>
<protein>
    <submittedName>
        <fullName evidence="11">Predicted protein</fullName>
    </submittedName>
</protein>
<dbReference type="InterPro" id="IPR023395">
    <property type="entry name" value="MCP_dom_sf"/>
</dbReference>
<keyword evidence="12" id="KW-1185">Reference proteome</keyword>
<evidence type="ECO:0000313" key="12">
    <source>
        <dbReference type="Proteomes" id="UP000006671"/>
    </source>
</evidence>
<comment type="similarity">
    <text evidence="9">Belongs to the mitochondrial carrier (TC 2.A.29) family.</text>
</comment>
<dbReference type="RefSeq" id="XP_002673648.1">
    <property type="nucleotide sequence ID" value="XM_002673602.1"/>
</dbReference>
<dbReference type="PROSITE" id="PS50222">
    <property type="entry name" value="EF_HAND_2"/>
    <property type="match status" value="3"/>
</dbReference>
<evidence type="ECO:0000259" key="10">
    <source>
        <dbReference type="PROSITE" id="PS50222"/>
    </source>
</evidence>
<dbReference type="Pfam" id="PF13499">
    <property type="entry name" value="EF-hand_7"/>
    <property type="match status" value="1"/>
</dbReference>
<reference evidence="11 12" key="1">
    <citation type="journal article" date="2010" name="Cell">
        <title>The genome of Naegleria gruberi illuminates early eukaryotic versatility.</title>
        <authorList>
            <person name="Fritz-Laylin L.K."/>
            <person name="Prochnik S.E."/>
            <person name="Ginger M.L."/>
            <person name="Dacks J.B."/>
            <person name="Carpenter M.L."/>
            <person name="Field M.C."/>
            <person name="Kuo A."/>
            <person name="Paredez A."/>
            <person name="Chapman J."/>
            <person name="Pham J."/>
            <person name="Shu S."/>
            <person name="Neupane R."/>
            <person name="Cipriano M."/>
            <person name="Mancuso J."/>
            <person name="Tu H."/>
            <person name="Salamov A."/>
            <person name="Lindquist E."/>
            <person name="Shapiro H."/>
            <person name="Lucas S."/>
            <person name="Grigoriev I.V."/>
            <person name="Cande W.Z."/>
            <person name="Fulton C."/>
            <person name="Rokhsar D.S."/>
            <person name="Dawson S.C."/>
        </authorList>
    </citation>
    <scope>NUCLEOTIDE SEQUENCE [LARGE SCALE GENOMIC DNA]</scope>
    <source>
        <strain evidence="11 12">NEG-M</strain>
    </source>
</reference>
<dbReference type="PROSITE" id="PS00018">
    <property type="entry name" value="EF_HAND_1"/>
    <property type="match status" value="3"/>
</dbReference>
<dbReference type="GO" id="GO:0005509">
    <property type="term" value="F:calcium ion binding"/>
    <property type="evidence" value="ECO:0007669"/>
    <property type="project" value="InterPro"/>
</dbReference>
<evidence type="ECO:0000256" key="2">
    <source>
        <dbReference type="ARBA" id="ARBA00022448"/>
    </source>
</evidence>
<dbReference type="CDD" id="cd00051">
    <property type="entry name" value="EFh"/>
    <property type="match status" value="1"/>
</dbReference>
<comment type="subcellular location">
    <subcellularLocation>
        <location evidence="1">Mitochondrion inner membrane</location>
        <topology evidence="1">Multi-pass membrane protein</topology>
    </subcellularLocation>
</comment>
<dbReference type="GO" id="GO:0005743">
    <property type="term" value="C:mitochondrial inner membrane"/>
    <property type="evidence" value="ECO:0007669"/>
    <property type="project" value="UniProtKB-SubCell"/>
</dbReference>
<evidence type="ECO:0000256" key="5">
    <source>
        <dbReference type="ARBA" id="ARBA00022837"/>
    </source>
</evidence>
<evidence type="ECO:0000256" key="8">
    <source>
        <dbReference type="PROSITE-ProRule" id="PRU00282"/>
    </source>
</evidence>
<feature type="repeat" description="Solcar" evidence="8">
    <location>
        <begin position="476"/>
        <end position="569"/>
    </location>
</feature>
<dbReference type="PANTHER" id="PTHR24089">
    <property type="entry name" value="SOLUTE CARRIER FAMILY 25"/>
    <property type="match status" value="1"/>
</dbReference>
<sequence length="576" mass="67042">MEDNIIHEAIETLNLFERTDSLIEEFFNNNSKDDKENETTTSIVDEKKVAEGDGRMDLMIEDQLKYDLLVEITKEREHEHTRVPSSPEDKEHDANLFIHGFEEKVQKLFDDIVDCIEDENHQHHYINNQKTITPEKMRLFMKKSKILVVDGTVDEIMRLHDTSKDGHLSFDEFKQYMIAQELQLRKLFNQIDLDNSGDIGIGELKAICKKLKLKLSDKEMKQIMKMIDKNKSNSISYQEWYDFMHRKKLIPIHNKDVSLKSAFNILKNECEADTEHPKWKYFLAGGMAAAVARTAVAPLERLRCLYQIQTQITKHKNGQFLEFQSIREGLREIGKDGYKGLFKGNGMNVMKAIPEIAARSYFYEMFKRWIIYYNDHVPDAVSIQMHQRFCASAFAAMAAQALIYPLDSIKMHLMTRENVNIRGIFRDSLKADGWRQFYRGCTPAMIRVGLDTGLYETFKKIHYTYYSSQDINHDYPSMPAVFMMATAACTVNQVLTYPLQLVRTRLQMQNVLERSHITDIHYNGMSDAFKQIWKTEGIRGLYRGSVVTFLKSVPTVSTTLFAFEFAKREFGIYSQV</sequence>
<gene>
    <name evidence="11" type="ORF">NAEGRDRAFT_80889</name>
</gene>
<dbReference type="Pfam" id="PF00153">
    <property type="entry name" value="Mito_carr"/>
    <property type="match status" value="3"/>
</dbReference>
<organism evidence="12">
    <name type="scientific">Naegleria gruberi</name>
    <name type="common">Amoeba</name>
    <dbReference type="NCBI Taxonomy" id="5762"/>
    <lineage>
        <taxon>Eukaryota</taxon>
        <taxon>Discoba</taxon>
        <taxon>Heterolobosea</taxon>
        <taxon>Tetramitia</taxon>
        <taxon>Eutetramitia</taxon>
        <taxon>Vahlkampfiidae</taxon>
        <taxon>Naegleria</taxon>
    </lineage>
</organism>
<dbReference type="SUPFAM" id="SSF47473">
    <property type="entry name" value="EF-hand"/>
    <property type="match status" value="1"/>
</dbReference>
<dbReference type="Gene3D" id="1.50.40.10">
    <property type="entry name" value="Mitochondrial carrier domain"/>
    <property type="match status" value="1"/>
</dbReference>
<accession>D2VQN9</accession>
<feature type="repeat" description="Solcar" evidence="8">
    <location>
        <begin position="383"/>
        <end position="465"/>
    </location>
</feature>
<dbReference type="SUPFAM" id="SSF103506">
    <property type="entry name" value="Mitochondrial carrier"/>
    <property type="match status" value="1"/>
</dbReference>
<dbReference type="GeneID" id="8855918"/>
<dbReference type="InterPro" id="IPR002048">
    <property type="entry name" value="EF_hand_dom"/>
</dbReference>
<dbReference type="GO" id="GO:0055085">
    <property type="term" value="P:transmembrane transport"/>
    <property type="evidence" value="ECO:0007669"/>
    <property type="project" value="InterPro"/>
</dbReference>
<dbReference type="InterPro" id="IPR011992">
    <property type="entry name" value="EF-hand-dom_pair"/>
</dbReference>
<evidence type="ECO:0000313" key="11">
    <source>
        <dbReference type="EMBL" id="EFC40904.1"/>
    </source>
</evidence>
<dbReference type="STRING" id="5762.D2VQN9"/>
<keyword evidence="2 9" id="KW-0813">Transport</keyword>
<keyword evidence="5" id="KW-0106">Calcium</keyword>
<proteinExistence type="inferred from homology"/>
<dbReference type="InterPro" id="IPR002067">
    <property type="entry name" value="MCP"/>
</dbReference>
<dbReference type="Proteomes" id="UP000006671">
    <property type="component" value="Unassembled WGS sequence"/>
</dbReference>
<dbReference type="PRINTS" id="PR00926">
    <property type="entry name" value="MITOCARRIER"/>
</dbReference>
<evidence type="ECO:0000256" key="4">
    <source>
        <dbReference type="ARBA" id="ARBA00022737"/>
    </source>
</evidence>
<feature type="domain" description="EF-hand" evidence="10">
    <location>
        <begin position="184"/>
        <end position="214"/>
    </location>
</feature>
<evidence type="ECO:0000256" key="3">
    <source>
        <dbReference type="ARBA" id="ARBA00022692"/>
    </source>
</evidence>
<evidence type="ECO:0000256" key="1">
    <source>
        <dbReference type="ARBA" id="ARBA00004448"/>
    </source>
</evidence>
<name>D2VQN9_NAEGR</name>
<dbReference type="KEGG" id="ngr:NAEGRDRAFT_80889"/>
<feature type="repeat" description="Solcar" evidence="8">
    <location>
        <begin position="280"/>
        <end position="369"/>
    </location>
</feature>
<feature type="domain" description="EF-hand" evidence="10">
    <location>
        <begin position="148"/>
        <end position="183"/>
    </location>
</feature>
<dbReference type="InterPro" id="IPR018108">
    <property type="entry name" value="MCP_transmembrane"/>
</dbReference>
<dbReference type="eggNOG" id="KOG0036">
    <property type="taxonomic scope" value="Eukaryota"/>
</dbReference>
<dbReference type="PROSITE" id="PS50920">
    <property type="entry name" value="SOLCAR"/>
    <property type="match status" value="3"/>
</dbReference>
<evidence type="ECO:0000256" key="7">
    <source>
        <dbReference type="ARBA" id="ARBA00023136"/>
    </source>
</evidence>
<dbReference type="OrthoDB" id="270584at2759"/>
<keyword evidence="3 8" id="KW-0812">Transmembrane</keyword>
<keyword evidence="4" id="KW-0677">Repeat</keyword>
<dbReference type="AlphaFoldDB" id="D2VQN9"/>